<dbReference type="AlphaFoldDB" id="A0A7Y9C8U1"/>
<keyword evidence="2" id="KW-1185">Reference proteome</keyword>
<proteinExistence type="predicted"/>
<reference evidence="1 2" key="1">
    <citation type="submission" date="2020-07" db="EMBL/GenBank/DDBJ databases">
        <authorList>
            <person name="Sun Q."/>
        </authorList>
    </citation>
    <scope>NUCLEOTIDE SEQUENCE [LARGE SCALE GENOMIC DNA]</scope>
    <source>
        <strain evidence="1 2">MAH-1</strain>
    </source>
</reference>
<dbReference type="InterPro" id="IPR027417">
    <property type="entry name" value="P-loop_NTPase"/>
</dbReference>
<dbReference type="InterPro" id="IPR056955">
    <property type="entry name" value="ORC-CDC6-like"/>
</dbReference>
<dbReference type="Pfam" id="PF24389">
    <property type="entry name" value="ORC-CDC6-like"/>
    <property type="match status" value="1"/>
</dbReference>
<accession>A0A7Y9C8U1</accession>
<comment type="caution">
    <text evidence="1">The sequence shown here is derived from an EMBL/GenBank/DDBJ whole genome shotgun (WGS) entry which is preliminary data.</text>
</comment>
<protein>
    <submittedName>
        <fullName evidence="1">AAA family ATPase</fullName>
    </submittedName>
</protein>
<dbReference type="RefSeq" id="WP_176007563.1">
    <property type="nucleotide sequence ID" value="NZ_JABWMI010000036.1"/>
</dbReference>
<dbReference type="EMBL" id="JACBJI010000017">
    <property type="protein sequence ID" value="NYA72753.1"/>
    <property type="molecule type" value="Genomic_DNA"/>
</dbReference>
<gene>
    <name evidence="1" type="ORF">HZF10_17630</name>
</gene>
<organism evidence="1 2">
    <name type="scientific">Flavobacterium agri</name>
    <dbReference type="NCBI Taxonomy" id="2743471"/>
    <lineage>
        <taxon>Bacteria</taxon>
        <taxon>Pseudomonadati</taxon>
        <taxon>Bacteroidota</taxon>
        <taxon>Flavobacteriia</taxon>
        <taxon>Flavobacteriales</taxon>
        <taxon>Flavobacteriaceae</taxon>
        <taxon>Flavobacterium</taxon>
    </lineage>
</organism>
<sequence length="508" mass="58336">MNDNIKINTLARYIEENLRVSDQTSLNYIDPRGHVSRLNSKQNQIIFGRRGSGKSLLVRTLKRDTSNSVFIKVNIEDYKDISFPDSIIQVYRSFFRQLQKEINENPEWFQFLKKYNGKKLSSEIQKILNEMQAQLTTPDIYDENVKKTNSEKAGGNFKTNALGSEFGGNAEASQSTEIQKSVRIEKLNRLKIQLSEMKELVNKVSKFLNSKHIFLVLDDFYFIRKNDQANFIDLFHRLSKDTEVYLKIATIKHLSTLYSQTNGSISGIEIGHDAQSIELDYTLDQFQALSNFMRELLNQANTNSNAGVDLRQLISDNAFKQLCLASGGVPRDFLSLFIKLCNRAVNNNSSISKTDVNDIAIENYPNKLDNFKHDSAEEKELLEYYLKFLRKFTLTDKNTNIFLVSNNDLGDYSQIKQAIKELVDLRLIHLVDANTSSAPSDGKRYSAYMIDIGLYPNSRPRNFNQIEPGQTDDAGRRDQIRSAPKISLQDFKKYIDDLRLTQVLEETD</sequence>
<evidence type="ECO:0000313" key="2">
    <source>
        <dbReference type="Proteomes" id="UP000535020"/>
    </source>
</evidence>
<dbReference type="Proteomes" id="UP000535020">
    <property type="component" value="Unassembled WGS sequence"/>
</dbReference>
<dbReference type="SUPFAM" id="SSF52540">
    <property type="entry name" value="P-loop containing nucleoside triphosphate hydrolases"/>
    <property type="match status" value="1"/>
</dbReference>
<dbReference type="Gene3D" id="3.40.50.300">
    <property type="entry name" value="P-loop containing nucleotide triphosphate hydrolases"/>
    <property type="match status" value="1"/>
</dbReference>
<evidence type="ECO:0000313" key="1">
    <source>
        <dbReference type="EMBL" id="NYA72753.1"/>
    </source>
</evidence>
<name>A0A7Y9C8U1_9FLAO</name>